<dbReference type="PANTHER" id="PTHR47623:SF1">
    <property type="entry name" value="OS09G0287300 PROTEIN"/>
    <property type="match status" value="1"/>
</dbReference>
<sequence>MTRRLILLRHAKSSWKTSGPDHDRPLNARGRKSADAIGNWLRMAGHLPDQILCSTSRRTVETCTRLGLDVVPELRGELFHAEPEEMLACLKQAEGRCVMMIGHNPGIGAFAGRLVTSPPAHDRFDDYPTGATAVIGFDLSSWNRVAVGTGHIVVFTVPRDLL</sequence>
<dbReference type="InterPro" id="IPR029033">
    <property type="entry name" value="His_PPase_superfam"/>
</dbReference>
<organism evidence="1 2">
    <name type="scientific">Salinihabitans flavidus</name>
    <dbReference type="NCBI Taxonomy" id="569882"/>
    <lineage>
        <taxon>Bacteria</taxon>
        <taxon>Pseudomonadati</taxon>
        <taxon>Pseudomonadota</taxon>
        <taxon>Alphaproteobacteria</taxon>
        <taxon>Rhodobacterales</taxon>
        <taxon>Roseobacteraceae</taxon>
        <taxon>Salinihabitans</taxon>
    </lineage>
</organism>
<dbReference type="SUPFAM" id="SSF53254">
    <property type="entry name" value="Phosphoglycerate mutase-like"/>
    <property type="match status" value="1"/>
</dbReference>
<dbReference type="SMART" id="SM00855">
    <property type="entry name" value="PGAM"/>
    <property type="match status" value="1"/>
</dbReference>
<dbReference type="OrthoDB" id="9810154at2"/>
<dbReference type="Pfam" id="PF00300">
    <property type="entry name" value="His_Phos_1"/>
    <property type="match status" value="1"/>
</dbReference>
<evidence type="ECO:0000313" key="1">
    <source>
        <dbReference type="EMBL" id="SEP15442.1"/>
    </source>
</evidence>
<dbReference type="Gene3D" id="3.40.50.1240">
    <property type="entry name" value="Phosphoglycerate mutase-like"/>
    <property type="match status" value="1"/>
</dbReference>
<name>A0A1H8VJ17_9RHOB</name>
<dbReference type="EMBL" id="FODS01000030">
    <property type="protein sequence ID" value="SEP15442.1"/>
    <property type="molecule type" value="Genomic_DNA"/>
</dbReference>
<dbReference type="AlphaFoldDB" id="A0A1H8VJ17"/>
<reference evidence="1 2" key="1">
    <citation type="submission" date="2016-10" db="EMBL/GenBank/DDBJ databases">
        <authorList>
            <person name="de Groot N.N."/>
        </authorList>
    </citation>
    <scope>NUCLEOTIDE SEQUENCE [LARGE SCALE GENOMIC DNA]</scope>
    <source>
        <strain evidence="1 2">DSM 27842</strain>
    </source>
</reference>
<dbReference type="InterPro" id="IPR013078">
    <property type="entry name" value="His_Pase_superF_clade-1"/>
</dbReference>
<protein>
    <submittedName>
        <fullName evidence="1">Phosphohistidine phosphatase</fullName>
    </submittedName>
</protein>
<proteinExistence type="predicted"/>
<evidence type="ECO:0000313" key="2">
    <source>
        <dbReference type="Proteomes" id="UP000198893"/>
    </source>
</evidence>
<dbReference type="Proteomes" id="UP000198893">
    <property type="component" value="Unassembled WGS sequence"/>
</dbReference>
<keyword evidence="2" id="KW-1185">Reference proteome</keyword>
<dbReference type="STRING" id="569882.SAMN04490248_1309"/>
<dbReference type="CDD" id="cd07067">
    <property type="entry name" value="HP_PGM_like"/>
    <property type="match status" value="1"/>
</dbReference>
<gene>
    <name evidence="1" type="ORF">SAMN04490248_1309</name>
</gene>
<dbReference type="RefSeq" id="WP_093120260.1">
    <property type="nucleotide sequence ID" value="NZ_FODS01000030.1"/>
</dbReference>
<dbReference type="PANTHER" id="PTHR47623">
    <property type="entry name" value="OS09G0287300 PROTEIN"/>
    <property type="match status" value="1"/>
</dbReference>
<accession>A0A1H8VJ17</accession>